<dbReference type="NCBIfam" id="TIGR00174">
    <property type="entry name" value="miaA"/>
    <property type="match status" value="1"/>
</dbReference>
<dbReference type="Gene3D" id="1.10.287.890">
    <property type="entry name" value="Crystal structure of tRNA isopentenylpyrophosphate transferase (bh2366) domain"/>
    <property type="match status" value="1"/>
</dbReference>
<feature type="site" description="Interaction with substrate tRNA" evidence="10">
    <location>
        <position position="117"/>
    </location>
</feature>
<keyword evidence="8 10" id="KW-0460">Magnesium</keyword>
<comment type="cofactor">
    <cofactor evidence="1 10">
        <name>Mg(2+)</name>
        <dbReference type="ChEBI" id="CHEBI:18420"/>
    </cofactor>
</comment>
<evidence type="ECO:0000256" key="6">
    <source>
        <dbReference type="ARBA" id="ARBA00022741"/>
    </source>
</evidence>
<keyword evidence="15" id="KW-1185">Reference proteome</keyword>
<keyword evidence="5 10" id="KW-0819">tRNA processing</keyword>
<dbReference type="PANTHER" id="PTHR11088">
    <property type="entry name" value="TRNA DIMETHYLALLYLTRANSFERASE"/>
    <property type="match status" value="1"/>
</dbReference>
<comment type="caution">
    <text evidence="14">The sequence shown here is derived from an EMBL/GenBank/DDBJ whole genome shotgun (WGS) entry which is preliminary data.</text>
</comment>
<dbReference type="Gene3D" id="3.40.50.300">
    <property type="entry name" value="P-loop containing nucleotide triphosphate hydrolases"/>
    <property type="match status" value="2"/>
</dbReference>
<keyword evidence="4 10" id="KW-0808">Transferase</keyword>
<accession>A0A4R6W1G7</accession>
<evidence type="ECO:0000256" key="5">
    <source>
        <dbReference type="ARBA" id="ARBA00022694"/>
    </source>
</evidence>
<dbReference type="GO" id="GO:0006400">
    <property type="term" value="P:tRNA modification"/>
    <property type="evidence" value="ECO:0007669"/>
    <property type="project" value="TreeGrafter"/>
</dbReference>
<evidence type="ECO:0000313" key="15">
    <source>
        <dbReference type="Proteomes" id="UP000295292"/>
    </source>
</evidence>
<feature type="binding site" evidence="10">
    <location>
        <begin position="29"/>
        <end position="34"/>
    </location>
    <ligand>
        <name>substrate</name>
    </ligand>
</feature>
<dbReference type="GO" id="GO:0052381">
    <property type="term" value="F:tRNA dimethylallyltransferase activity"/>
    <property type="evidence" value="ECO:0007669"/>
    <property type="project" value="UniProtKB-UniRule"/>
</dbReference>
<dbReference type="OrthoDB" id="9776390at2"/>
<evidence type="ECO:0000256" key="1">
    <source>
        <dbReference type="ARBA" id="ARBA00001946"/>
    </source>
</evidence>
<comment type="subunit">
    <text evidence="10">Monomer.</text>
</comment>
<comment type="catalytic activity">
    <reaction evidence="9 10 11">
        <text>adenosine(37) in tRNA + dimethylallyl diphosphate = N(6)-dimethylallyladenosine(37) in tRNA + diphosphate</text>
        <dbReference type="Rhea" id="RHEA:26482"/>
        <dbReference type="Rhea" id="RHEA-COMP:10162"/>
        <dbReference type="Rhea" id="RHEA-COMP:10375"/>
        <dbReference type="ChEBI" id="CHEBI:33019"/>
        <dbReference type="ChEBI" id="CHEBI:57623"/>
        <dbReference type="ChEBI" id="CHEBI:74411"/>
        <dbReference type="ChEBI" id="CHEBI:74415"/>
        <dbReference type="EC" id="2.5.1.75"/>
    </reaction>
</comment>
<proteinExistence type="inferred from homology"/>
<dbReference type="EC" id="2.5.1.75" evidence="10"/>
<protein>
    <recommendedName>
        <fullName evidence="10">tRNA dimethylallyltransferase</fullName>
        <ecNumber evidence="10">2.5.1.75</ecNumber>
    </recommendedName>
    <alternativeName>
        <fullName evidence="10">Dimethylallyl diphosphate:tRNA dimethylallyltransferase</fullName>
        <shortName evidence="10">DMAPP:tRNA dimethylallyltransferase</shortName>
        <shortName evidence="10">DMATase</shortName>
    </alternativeName>
    <alternativeName>
        <fullName evidence="10">Isopentenyl-diphosphate:tRNA isopentenyltransferase</fullName>
        <shortName evidence="10">IPP transferase</shortName>
        <shortName evidence="10">IPPT</shortName>
        <shortName evidence="10">IPTase</shortName>
    </alternativeName>
</protein>
<keyword evidence="6 10" id="KW-0547">Nucleotide-binding</keyword>
<dbReference type="InterPro" id="IPR027417">
    <property type="entry name" value="P-loop_NTPase"/>
</dbReference>
<sequence>MIDSTSVLKYLYRETSFLDKDILIILGPTASGKTKLAVQLAKSLQTEIISADSRQVYRHMDIGTGKDIKEYGDISCHLINIADPGEHYNVTRFLEDFEAAYLSIKEKGKPIIVCGGTGFYIEALLAPQPYSQIPTDIAWRSQLEQQSKEAIQELLAQYIIPEGFKIDYSSKKRIVRALEILIWLSQPGQVLPAATPGYTATILGLDPDVALRRDRISQRLLDRLDEGMVQEVQNLLHLGLTHDEIAYYGLEYKYISYYLRGQIDYDFFLQKLDTEIHRYAKRQMTYFRKMEKDGHSIHWLNKIK</sequence>
<evidence type="ECO:0000256" key="9">
    <source>
        <dbReference type="ARBA" id="ARBA00049563"/>
    </source>
</evidence>
<gene>
    <name evidence="10" type="primary">miaA</name>
    <name evidence="14" type="ORF">CLV99_4684</name>
</gene>
<feature type="region of interest" description="Interaction with substrate tRNA" evidence="10">
    <location>
        <begin position="52"/>
        <end position="55"/>
    </location>
</feature>
<evidence type="ECO:0000256" key="4">
    <source>
        <dbReference type="ARBA" id="ARBA00022679"/>
    </source>
</evidence>
<evidence type="ECO:0000256" key="8">
    <source>
        <dbReference type="ARBA" id="ARBA00022842"/>
    </source>
</evidence>
<name>A0A4R6W1G7_9SPHI</name>
<comment type="caution">
    <text evidence="10">Lacks conserved residue(s) required for the propagation of feature annotation.</text>
</comment>
<feature type="site" description="Interaction with substrate tRNA" evidence="10">
    <location>
        <position position="140"/>
    </location>
</feature>
<evidence type="ECO:0000256" key="10">
    <source>
        <dbReference type="HAMAP-Rule" id="MF_00185"/>
    </source>
</evidence>
<dbReference type="AlphaFoldDB" id="A0A4R6W1G7"/>
<comment type="similarity">
    <text evidence="3 10 13">Belongs to the IPP transferase family.</text>
</comment>
<comment type="function">
    <text evidence="2 10 12">Catalyzes the transfer of a dimethylallyl group onto the adenine at position 37 in tRNAs that read codons beginning with uridine, leading to the formation of N6-(dimethylallyl)adenosine (i(6)A).</text>
</comment>
<feature type="binding site" evidence="10">
    <location>
        <begin position="27"/>
        <end position="34"/>
    </location>
    <ligand>
        <name>ATP</name>
        <dbReference type="ChEBI" id="CHEBI:30616"/>
    </ligand>
</feature>
<dbReference type="Proteomes" id="UP000295292">
    <property type="component" value="Unassembled WGS sequence"/>
</dbReference>
<evidence type="ECO:0000256" key="12">
    <source>
        <dbReference type="RuleBase" id="RU003784"/>
    </source>
</evidence>
<dbReference type="EMBL" id="SNYV01000020">
    <property type="protein sequence ID" value="TDQ72221.1"/>
    <property type="molecule type" value="Genomic_DNA"/>
</dbReference>
<dbReference type="SUPFAM" id="SSF52540">
    <property type="entry name" value="P-loop containing nucleoside triphosphate hydrolases"/>
    <property type="match status" value="2"/>
</dbReference>
<organism evidence="14 15">
    <name type="scientific">Sphingobacterium yanglingense</name>
    <dbReference type="NCBI Taxonomy" id="1437280"/>
    <lineage>
        <taxon>Bacteria</taxon>
        <taxon>Pseudomonadati</taxon>
        <taxon>Bacteroidota</taxon>
        <taxon>Sphingobacteriia</taxon>
        <taxon>Sphingobacteriales</taxon>
        <taxon>Sphingobacteriaceae</taxon>
        <taxon>Sphingobacterium</taxon>
    </lineage>
</organism>
<dbReference type="GO" id="GO:0005524">
    <property type="term" value="F:ATP binding"/>
    <property type="evidence" value="ECO:0007669"/>
    <property type="project" value="UniProtKB-UniRule"/>
</dbReference>
<dbReference type="HAMAP" id="MF_00185">
    <property type="entry name" value="IPP_trans"/>
    <property type="match status" value="1"/>
</dbReference>
<dbReference type="InterPro" id="IPR039657">
    <property type="entry name" value="Dimethylallyltransferase"/>
</dbReference>
<dbReference type="RefSeq" id="WP_133586810.1">
    <property type="nucleotide sequence ID" value="NZ_SNYV01000020.1"/>
</dbReference>
<evidence type="ECO:0000256" key="2">
    <source>
        <dbReference type="ARBA" id="ARBA00003213"/>
    </source>
</evidence>
<evidence type="ECO:0000256" key="3">
    <source>
        <dbReference type="ARBA" id="ARBA00005842"/>
    </source>
</evidence>
<dbReference type="Pfam" id="PF01715">
    <property type="entry name" value="IPPT"/>
    <property type="match status" value="1"/>
</dbReference>
<dbReference type="InterPro" id="IPR018022">
    <property type="entry name" value="IPT"/>
</dbReference>
<reference evidence="14 15" key="1">
    <citation type="submission" date="2019-03" db="EMBL/GenBank/DDBJ databases">
        <title>Genomic Encyclopedia of Archaeal and Bacterial Type Strains, Phase II (KMG-II): from individual species to whole genera.</title>
        <authorList>
            <person name="Goeker M."/>
        </authorList>
    </citation>
    <scope>NUCLEOTIDE SEQUENCE [LARGE SCALE GENOMIC DNA]</scope>
    <source>
        <strain evidence="14 15">DSM 28353</strain>
    </source>
</reference>
<evidence type="ECO:0000256" key="11">
    <source>
        <dbReference type="RuleBase" id="RU003783"/>
    </source>
</evidence>
<dbReference type="PANTHER" id="PTHR11088:SF60">
    <property type="entry name" value="TRNA DIMETHYLALLYLTRANSFERASE"/>
    <property type="match status" value="1"/>
</dbReference>
<evidence type="ECO:0000313" key="14">
    <source>
        <dbReference type="EMBL" id="TDQ72221.1"/>
    </source>
</evidence>
<evidence type="ECO:0000256" key="13">
    <source>
        <dbReference type="RuleBase" id="RU003785"/>
    </source>
</evidence>
<evidence type="ECO:0000256" key="7">
    <source>
        <dbReference type="ARBA" id="ARBA00022840"/>
    </source>
</evidence>
<keyword evidence="7 10" id="KW-0067">ATP-binding</keyword>